<keyword evidence="3" id="KW-1185">Reference proteome</keyword>
<feature type="compositionally biased region" description="Polar residues" evidence="1">
    <location>
        <begin position="26"/>
        <end position="42"/>
    </location>
</feature>
<protein>
    <submittedName>
        <fullName evidence="2">Uncharacterized protein</fullName>
    </submittedName>
</protein>
<dbReference type="Proteomes" id="UP000198356">
    <property type="component" value="Unassembled WGS sequence"/>
</dbReference>
<proteinExistence type="predicted"/>
<organism evidence="2 3">
    <name type="scientific">Granulicella rosea</name>
    <dbReference type="NCBI Taxonomy" id="474952"/>
    <lineage>
        <taxon>Bacteria</taxon>
        <taxon>Pseudomonadati</taxon>
        <taxon>Acidobacteriota</taxon>
        <taxon>Terriglobia</taxon>
        <taxon>Terriglobales</taxon>
        <taxon>Acidobacteriaceae</taxon>
        <taxon>Granulicella</taxon>
    </lineage>
</organism>
<feature type="region of interest" description="Disordered" evidence="1">
    <location>
        <begin position="20"/>
        <end position="42"/>
    </location>
</feature>
<evidence type="ECO:0000313" key="3">
    <source>
        <dbReference type="Proteomes" id="UP000198356"/>
    </source>
</evidence>
<evidence type="ECO:0000313" key="2">
    <source>
        <dbReference type="EMBL" id="SNT21403.1"/>
    </source>
</evidence>
<sequence>MGQAGFLRWMRQVTLLPVADRAEAGGSNNSNDPYSITKVTAA</sequence>
<reference evidence="2 3" key="1">
    <citation type="submission" date="2017-06" db="EMBL/GenBank/DDBJ databases">
        <authorList>
            <person name="Kim H.J."/>
            <person name="Triplett B.A."/>
        </authorList>
    </citation>
    <scope>NUCLEOTIDE SEQUENCE [LARGE SCALE GENOMIC DNA]</scope>
    <source>
        <strain evidence="2 3">DSM 18704</strain>
    </source>
</reference>
<gene>
    <name evidence="2" type="ORF">SAMN05421770_105197</name>
</gene>
<name>A0A239KUX9_9BACT</name>
<dbReference type="AlphaFoldDB" id="A0A239KUX9"/>
<accession>A0A239KUX9</accession>
<dbReference type="EMBL" id="FZOU01000005">
    <property type="protein sequence ID" value="SNT21403.1"/>
    <property type="molecule type" value="Genomic_DNA"/>
</dbReference>
<evidence type="ECO:0000256" key="1">
    <source>
        <dbReference type="SAM" id="MobiDB-lite"/>
    </source>
</evidence>